<evidence type="ECO:0000256" key="1">
    <source>
        <dbReference type="SAM" id="MobiDB-lite"/>
    </source>
</evidence>
<dbReference type="CDD" id="cd00303">
    <property type="entry name" value="retropepsin_like"/>
    <property type="match status" value="1"/>
</dbReference>
<dbReference type="Pfam" id="PF03732">
    <property type="entry name" value="Retrotrans_gag"/>
    <property type="match status" value="1"/>
</dbReference>
<reference evidence="3" key="1">
    <citation type="submission" date="2018-02" db="EMBL/GenBank/DDBJ databases">
        <authorList>
            <person name="Cohen D.B."/>
            <person name="Kent A.D."/>
        </authorList>
    </citation>
    <scope>NUCLEOTIDE SEQUENCE</scope>
</reference>
<feature type="domain" description="Retrotransposon gag" evidence="2">
    <location>
        <begin position="139"/>
        <end position="195"/>
    </location>
</feature>
<name>A0A2N9GIM8_FAGSY</name>
<dbReference type="InterPro" id="IPR043502">
    <property type="entry name" value="DNA/RNA_pol_sf"/>
</dbReference>
<feature type="region of interest" description="Disordered" evidence="1">
    <location>
        <begin position="217"/>
        <end position="241"/>
    </location>
</feature>
<protein>
    <recommendedName>
        <fullName evidence="2">Retrotransposon gag domain-containing protein</fullName>
    </recommendedName>
</protein>
<evidence type="ECO:0000313" key="3">
    <source>
        <dbReference type="EMBL" id="SPC99405.1"/>
    </source>
</evidence>
<feature type="compositionally biased region" description="Basic and acidic residues" evidence="1">
    <location>
        <begin position="230"/>
        <end position="241"/>
    </location>
</feature>
<dbReference type="AlphaFoldDB" id="A0A2N9GIM8"/>
<dbReference type="Gene3D" id="3.10.10.10">
    <property type="entry name" value="HIV Type 1 Reverse Transcriptase, subunit A, domain 1"/>
    <property type="match status" value="1"/>
</dbReference>
<evidence type="ECO:0000259" key="2">
    <source>
        <dbReference type="Pfam" id="PF03732"/>
    </source>
</evidence>
<dbReference type="PANTHER" id="PTHR35046">
    <property type="entry name" value="ZINC KNUCKLE (CCHC-TYPE) FAMILY PROTEIN"/>
    <property type="match status" value="1"/>
</dbReference>
<sequence length="502" mass="57649">MRLRSGCVVSDPTFLSTLEPHSSLEPHPSMEQNMEIIMKALQDLRQDNLRTNARLDDLTTSILRRHEAPHMEDIEEGHDAIPNRPPRQGHPYRGQDHFHRDQDEGMRGVKVEAPTFDGCLDPWVFTDWLRQMEHFFRMEPPISDWPEMKQALLRNYLPTTYKSTLLEKWDNLRQGPRSVIDYIEQFQEYKRTLSNSRGRDARTFEEPPITFTLRVTDLPRTGPTPTPVGKDVKGKEVARDPSKPNTRTQCFKCQVYEPECLEDLDDYEGDTKCLGCIKVISPHGNLPEDATDVPRLIVVSGSCINAVSSSLVTRLGVKLIPHPNPYKVSWVDTSSIDIKERCLLPIQFMSYKDEIWCDVILMDGKKIKLNPLQPRHITEGKKREESKGKGLHIISPKVTERLVTKGATMFALMAREIEPIVHEDPPKDAQPILKEFCDIFPDELPNELPPMRDIQHAIDFTPGAALPNLPHYRMNPTEHGELRRQIDDLLHKGFLRESEPLC</sequence>
<dbReference type="InterPro" id="IPR005162">
    <property type="entry name" value="Retrotrans_gag_dom"/>
</dbReference>
<dbReference type="PANTHER" id="PTHR35046:SF9">
    <property type="entry name" value="RNA-DIRECTED DNA POLYMERASE"/>
    <property type="match status" value="1"/>
</dbReference>
<accession>A0A2N9GIM8</accession>
<feature type="region of interest" description="Disordered" evidence="1">
    <location>
        <begin position="1"/>
        <end position="28"/>
    </location>
</feature>
<gene>
    <name evidence="3" type="ORF">FSB_LOCUS27287</name>
</gene>
<dbReference type="SUPFAM" id="SSF56672">
    <property type="entry name" value="DNA/RNA polymerases"/>
    <property type="match status" value="1"/>
</dbReference>
<dbReference type="EMBL" id="OIVN01001970">
    <property type="protein sequence ID" value="SPC99405.1"/>
    <property type="molecule type" value="Genomic_DNA"/>
</dbReference>
<organism evidence="3">
    <name type="scientific">Fagus sylvatica</name>
    <name type="common">Beechnut</name>
    <dbReference type="NCBI Taxonomy" id="28930"/>
    <lineage>
        <taxon>Eukaryota</taxon>
        <taxon>Viridiplantae</taxon>
        <taxon>Streptophyta</taxon>
        <taxon>Embryophyta</taxon>
        <taxon>Tracheophyta</taxon>
        <taxon>Spermatophyta</taxon>
        <taxon>Magnoliopsida</taxon>
        <taxon>eudicotyledons</taxon>
        <taxon>Gunneridae</taxon>
        <taxon>Pentapetalae</taxon>
        <taxon>rosids</taxon>
        <taxon>fabids</taxon>
        <taxon>Fagales</taxon>
        <taxon>Fagaceae</taxon>
        <taxon>Fagus</taxon>
    </lineage>
</organism>
<proteinExistence type="predicted"/>